<evidence type="ECO:0000313" key="3">
    <source>
        <dbReference type="Proteomes" id="UP000263900"/>
    </source>
</evidence>
<evidence type="ECO:0000259" key="1">
    <source>
        <dbReference type="SMART" id="SM00867"/>
    </source>
</evidence>
<dbReference type="EMBL" id="CP032157">
    <property type="protein sequence ID" value="AXY77368.1"/>
    <property type="molecule type" value="Genomic_DNA"/>
</dbReference>
<dbReference type="Gene3D" id="2.40.128.110">
    <property type="entry name" value="Lipid/polyisoprenoid-binding, YceI-like"/>
    <property type="match status" value="1"/>
</dbReference>
<evidence type="ECO:0000313" key="2">
    <source>
        <dbReference type="EMBL" id="AXY77368.1"/>
    </source>
</evidence>
<dbReference type="Pfam" id="PF04264">
    <property type="entry name" value="YceI"/>
    <property type="match status" value="1"/>
</dbReference>
<dbReference type="AlphaFoldDB" id="A0A3B7MTC3"/>
<accession>A0A3B7MTC3</accession>
<sequence>MEEINKEVVWVIDPVHTRIRFDTKYLLLTPVSGWFTQFEGSVATTEDNFNDSRAQLTIYTNSVYTGNEERDAHLRSPDFFDAARHPVITWKSKAVTVRGDLIEATGTLSIKGVEQEITLQARHVGSCPDPMGNTKAGFTLDATLNRKDFNITWNQYIDKHGLLLSDEVVLHCDVQLLKLP</sequence>
<keyword evidence="3" id="KW-1185">Reference proteome</keyword>
<reference evidence="2 3" key="1">
    <citation type="submission" date="2018-09" db="EMBL/GenBank/DDBJ databases">
        <title>Genome sequencing of strain 6GH32-13.</title>
        <authorList>
            <person name="Weon H.-Y."/>
            <person name="Heo J."/>
            <person name="Kwon S.-W."/>
        </authorList>
    </citation>
    <scope>NUCLEOTIDE SEQUENCE [LARGE SCALE GENOMIC DNA]</scope>
    <source>
        <strain evidence="2 3">5GH32-13</strain>
    </source>
</reference>
<dbReference type="SUPFAM" id="SSF101874">
    <property type="entry name" value="YceI-like"/>
    <property type="match status" value="1"/>
</dbReference>
<protein>
    <submittedName>
        <fullName evidence="2">Polyisoprenoid-binding protein</fullName>
    </submittedName>
</protein>
<dbReference type="Proteomes" id="UP000263900">
    <property type="component" value="Chromosome"/>
</dbReference>
<feature type="domain" description="Lipid/polyisoprenoid-binding YceI-like" evidence="1">
    <location>
        <begin position="9"/>
        <end position="177"/>
    </location>
</feature>
<dbReference type="SMART" id="SM00867">
    <property type="entry name" value="YceI"/>
    <property type="match status" value="1"/>
</dbReference>
<dbReference type="InterPro" id="IPR036761">
    <property type="entry name" value="TTHA0802/YceI-like_sf"/>
</dbReference>
<organism evidence="2 3">
    <name type="scientific">Paraflavitalea soli</name>
    <dbReference type="NCBI Taxonomy" id="2315862"/>
    <lineage>
        <taxon>Bacteria</taxon>
        <taxon>Pseudomonadati</taxon>
        <taxon>Bacteroidota</taxon>
        <taxon>Chitinophagia</taxon>
        <taxon>Chitinophagales</taxon>
        <taxon>Chitinophagaceae</taxon>
        <taxon>Paraflavitalea</taxon>
    </lineage>
</organism>
<dbReference type="RefSeq" id="WP_119053244.1">
    <property type="nucleotide sequence ID" value="NZ_CP032157.1"/>
</dbReference>
<dbReference type="KEGG" id="pseg:D3H65_26790"/>
<dbReference type="PANTHER" id="PTHR34406:SF1">
    <property type="entry name" value="PROTEIN YCEI"/>
    <property type="match status" value="1"/>
</dbReference>
<dbReference type="InterPro" id="IPR007372">
    <property type="entry name" value="Lipid/polyisoprenoid-bd_YceI"/>
</dbReference>
<gene>
    <name evidence="2" type="ORF">D3H65_26790</name>
</gene>
<name>A0A3B7MTC3_9BACT</name>
<proteinExistence type="predicted"/>
<dbReference type="PANTHER" id="PTHR34406">
    <property type="entry name" value="PROTEIN YCEI"/>
    <property type="match status" value="1"/>
</dbReference>
<dbReference type="OrthoDB" id="9811006at2"/>